<gene>
    <name evidence="4" type="ORF">R53529_LOCUS1997</name>
    <name evidence="3" type="ORF">R53530_LOCUS2015</name>
</gene>
<evidence type="ECO:0000256" key="1">
    <source>
        <dbReference type="SAM" id="MobiDB-lite"/>
    </source>
</evidence>
<comment type="caution">
    <text evidence="3">The sequence shown here is derived from an EMBL/GenBank/DDBJ whole genome shotgun (WGS) entry which is preliminary data.</text>
</comment>
<reference evidence="3" key="1">
    <citation type="submission" date="2022-10" db="EMBL/GenBank/DDBJ databases">
        <authorList>
            <person name="Botero Cardona J."/>
        </authorList>
    </citation>
    <scope>NUCLEOTIDE SEQUENCE</scope>
    <source>
        <strain evidence="3">LMG 31819</strain>
        <strain evidence="4">R-53529</strain>
    </source>
</reference>
<feature type="region of interest" description="Disordered" evidence="1">
    <location>
        <begin position="24"/>
        <end position="64"/>
    </location>
</feature>
<dbReference type="Proteomes" id="UP001154259">
    <property type="component" value="Unassembled WGS sequence"/>
</dbReference>
<feature type="compositionally biased region" description="Basic residues" evidence="1">
    <location>
        <begin position="183"/>
        <end position="197"/>
    </location>
</feature>
<accession>A0A9W4XDX0</accession>
<evidence type="ECO:0000313" key="4">
    <source>
        <dbReference type="EMBL" id="CAI3955981.1"/>
    </source>
</evidence>
<evidence type="ECO:0000259" key="2">
    <source>
        <dbReference type="Pfam" id="PF13763"/>
    </source>
</evidence>
<feature type="compositionally biased region" description="Polar residues" evidence="1">
    <location>
        <begin position="40"/>
        <end position="51"/>
    </location>
</feature>
<name>A0A9W4XDX0_9PROT</name>
<protein>
    <recommendedName>
        <fullName evidence="2">DUF4167 domain-containing protein</fullName>
    </recommendedName>
</protein>
<dbReference type="EMBL" id="CAMXCS010000007">
    <property type="protein sequence ID" value="CAI3955981.1"/>
    <property type="molecule type" value="Genomic_DNA"/>
</dbReference>
<feature type="compositionally biased region" description="Basic residues" evidence="1">
    <location>
        <begin position="24"/>
        <end position="34"/>
    </location>
</feature>
<evidence type="ECO:0000313" key="3">
    <source>
        <dbReference type="EMBL" id="CAI3954181.1"/>
    </source>
</evidence>
<proteinExistence type="predicted"/>
<dbReference type="Proteomes" id="UP001154255">
    <property type="component" value="Unassembled WGS sequence"/>
</dbReference>
<organism evidence="3 5">
    <name type="scientific">Commensalibacter communis</name>
    <dbReference type="NCBI Taxonomy" id="2972786"/>
    <lineage>
        <taxon>Bacteria</taxon>
        <taxon>Pseudomonadati</taxon>
        <taxon>Pseudomonadota</taxon>
        <taxon>Alphaproteobacteria</taxon>
        <taxon>Acetobacterales</taxon>
        <taxon>Acetobacteraceae</taxon>
    </lineage>
</organism>
<dbReference type="AlphaFoldDB" id="A0A9W4XDX0"/>
<evidence type="ECO:0000313" key="5">
    <source>
        <dbReference type="Proteomes" id="UP001154255"/>
    </source>
</evidence>
<feature type="domain" description="DUF4167" evidence="2">
    <location>
        <begin position="40"/>
        <end position="109"/>
    </location>
</feature>
<evidence type="ECO:0000313" key="6">
    <source>
        <dbReference type="Proteomes" id="UP001154259"/>
    </source>
</evidence>
<keyword evidence="6" id="KW-1185">Reference proteome</keyword>
<feature type="compositionally biased region" description="Low complexity" evidence="1">
    <location>
        <begin position="113"/>
        <end position="179"/>
    </location>
</feature>
<dbReference type="EMBL" id="CAMXCM010000007">
    <property type="protein sequence ID" value="CAI3954181.1"/>
    <property type="molecule type" value="Genomic_DNA"/>
</dbReference>
<dbReference type="Pfam" id="PF13763">
    <property type="entry name" value="DUF4167"/>
    <property type="match status" value="1"/>
</dbReference>
<feature type="region of interest" description="Disordered" evidence="1">
    <location>
        <begin position="110"/>
        <end position="204"/>
    </location>
</feature>
<dbReference type="InterPro" id="IPR025430">
    <property type="entry name" value="DUF4167"/>
</dbReference>
<sequence length="204" mass="22991">MTFQNLVPKFKAIANRKAQRHLMNTKRMRSRYHRPGNGGSRHQNGQTSFNRNHVFDSNGPDTRIRGTAQQLHEKYLQHGRDALSSGDRVAAESFFQYAEHYSRILIMMNQSAQQRQQQRPQHHNNGGYSENSGENTPAVSSSEEQSQPQPEEVVVETVEVIAEQPVEAPAVAEESAEPAPVRPARRGRPARSVAAKKKLQEESN</sequence>